<keyword evidence="2 5" id="KW-0812">Transmembrane</keyword>
<keyword evidence="8" id="KW-1185">Reference proteome</keyword>
<proteinExistence type="predicted"/>
<dbReference type="AlphaFoldDB" id="A0A1G7JSH6"/>
<feature type="transmembrane region" description="Helical" evidence="5">
    <location>
        <begin position="185"/>
        <end position="204"/>
    </location>
</feature>
<dbReference type="Proteomes" id="UP000199076">
    <property type="component" value="Unassembled WGS sequence"/>
</dbReference>
<evidence type="ECO:0000256" key="2">
    <source>
        <dbReference type="ARBA" id="ARBA00022692"/>
    </source>
</evidence>
<dbReference type="SUPFAM" id="SSF103481">
    <property type="entry name" value="Multidrug resistance efflux transporter EmrE"/>
    <property type="match status" value="2"/>
</dbReference>
<evidence type="ECO:0000259" key="6">
    <source>
        <dbReference type="Pfam" id="PF00892"/>
    </source>
</evidence>
<feature type="transmembrane region" description="Helical" evidence="5">
    <location>
        <begin position="153"/>
        <end position="173"/>
    </location>
</feature>
<dbReference type="InterPro" id="IPR050638">
    <property type="entry name" value="AA-Vitamin_Transporters"/>
</dbReference>
<evidence type="ECO:0000256" key="4">
    <source>
        <dbReference type="ARBA" id="ARBA00023136"/>
    </source>
</evidence>
<feature type="transmembrane region" description="Helical" evidence="5">
    <location>
        <begin position="124"/>
        <end position="141"/>
    </location>
</feature>
<name>A0A1G7JSH6_9EURY</name>
<feature type="transmembrane region" description="Helical" evidence="5">
    <location>
        <begin position="247"/>
        <end position="265"/>
    </location>
</feature>
<reference evidence="8" key="1">
    <citation type="submission" date="2016-10" db="EMBL/GenBank/DDBJ databases">
        <authorList>
            <person name="Varghese N."/>
            <person name="Submissions S."/>
        </authorList>
    </citation>
    <scope>NUCLEOTIDE SEQUENCE [LARGE SCALE GENOMIC DNA]</scope>
    <source>
        <strain evidence="8">IBRC-M 10760</strain>
    </source>
</reference>
<feature type="transmembrane region" description="Helical" evidence="5">
    <location>
        <begin position="69"/>
        <end position="89"/>
    </location>
</feature>
<evidence type="ECO:0000256" key="1">
    <source>
        <dbReference type="ARBA" id="ARBA00004141"/>
    </source>
</evidence>
<evidence type="ECO:0000256" key="5">
    <source>
        <dbReference type="SAM" id="Phobius"/>
    </source>
</evidence>
<dbReference type="InterPro" id="IPR000620">
    <property type="entry name" value="EamA_dom"/>
</dbReference>
<dbReference type="PANTHER" id="PTHR32322:SF2">
    <property type="entry name" value="EAMA DOMAIN-CONTAINING PROTEIN"/>
    <property type="match status" value="1"/>
</dbReference>
<dbReference type="InterPro" id="IPR037185">
    <property type="entry name" value="EmrE-like"/>
</dbReference>
<dbReference type="PANTHER" id="PTHR32322">
    <property type="entry name" value="INNER MEMBRANE TRANSPORTER"/>
    <property type="match status" value="1"/>
</dbReference>
<dbReference type="Pfam" id="PF00892">
    <property type="entry name" value="EamA"/>
    <property type="match status" value="2"/>
</dbReference>
<dbReference type="RefSeq" id="WP_092690207.1">
    <property type="nucleotide sequence ID" value="NZ_FNBK01000005.1"/>
</dbReference>
<evidence type="ECO:0000313" key="8">
    <source>
        <dbReference type="Proteomes" id="UP000199076"/>
    </source>
</evidence>
<feature type="transmembrane region" description="Helical" evidence="5">
    <location>
        <begin position="95"/>
        <end position="117"/>
    </location>
</feature>
<organism evidence="7 8">
    <name type="scientific">Halorientalis regularis</name>
    <dbReference type="NCBI Taxonomy" id="660518"/>
    <lineage>
        <taxon>Archaea</taxon>
        <taxon>Methanobacteriati</taxon>
        <taxon>Methanobacteriota</taxon>
        <taxon>Stenosarchaea group</taxon>
        <taxon>Halobacteria</taxon>
        <taxon>Halobacteriales</taxon>
        <taxon>Haloarculaceae</taxon>
        <taxon>Halorientalis</taxon>
    </lineage>
</organism>
<feature type="transmembrane region" description="Helical" evidence="5">
    <location>
        <begin position="271"/>
        <end position="287"/>
    </location>
</feature>
<feature type="domain" description="EamA" evidence="6">
    <location>
        <begin position="10"/>
        <end position="141"/>
    </location>
</feature>
<dbReference type="GO" id="GO:0016020">
    <property type="term" value="C:membrane"/>
    <property type="evidence" value="ECO:0007669"/>
    <property type="project" value="UniProtKB-SubCell"/>
</dbReference>
<dbReference type="EMBL" id="FNBK01000005">
    <property type="protein sequence ID" value="SDF27890.1"/>
    <property type="molecule type" value="Genomic_DNA"/>
</dbReference>
<evidence type="ECO:0000313" key="7">
    <source>
        <dbReference type="EMBL" id="SDF27890.1"/>
    </source>
</evidence>
<accession>A0A1G7JSH6</accession>
<dbReference type="STRING" id="660518.SAMN05216218_10548"/>
<feature type="transmembrane region" description="Helical" evidence="5">
    <location>
        <begin position="38"/>
        <end position="57"/>
    </location>
</feature>
<feature type="domain" description="EamA" evidence="6">
    <location>
        <begin position="155"/>
        <end position="287"/>
    </location>
</feature>
<sequence>MSTLRSVAPFLLLATLWGFSFPAISVGLEALPAVLFAAFRYDVAAVILLGVTGVRATGRSWLPSTRADYTAVAGGGLFLIAGNAFLFLGQQTVPSGVAAIIQGLVPIATVLWALVLLPEERVSALGAAGIVVGFLGVALVIRPDPANLFAADLVGKLLICVQVASVALGGVVVQRAQPDIGGTTLAGWSMAAGGVVLHAISVGLGEPLTVPAGLSLAAIAYLGVFATAIAFFLYFRILDRYGATETSLVAYVVPVVATLAGVVLLDERITVASLAGFAVIFVGFLLLKRSAIRQLLA</sequence>
<comment type="subcellular location">
    <subcellularLocation>
        <location evidence="1">Membrane</location>
        <topology evidence="1">Multi-pass membrane protein</topology>
    </subcellularLocation>
</comment>
<keyword evidence="3 5" id="KW-1133">Transmembrane helix</keyword>
<dbReference type="OrthoDB" id="17861at2157"/>
<protein>
    <submittedName>
        <fullName evidence="7">Threonine/homoserine efflux transporter RhtA</fullName>
    </submittedName>
</protein>
<keyword evidence="4 5" id="KW-0472">Membrane</keyword>
<gene>
    <name evidence="7" type="ORF">SAMN05216218_10548</name>
</gene>
<feature type="transmembrane region" description="Helical" evidence="5">
    <location>
        <begin position="216"/>
        <end position="235"/>
    </location>
</feature>
<evidence type="ECO:0000256" key="3">
    <source>
        <dbReference type="ARBA" id="ARBA00022989"/>
    </source>
</evidence>